<dbReference type="OrthoDB" id="8150723at2"/>
<dbReference type="AlphaFoldDB" id="E8LNB4"/>
<protein>
    <submittedName>
        <fullName evidence="2">IstB-like ATP-binding protein</fullName>
    </submittedName>
</protein>
<evidence type="ECO:0000313" key="3">
    <source>
        <dbReference type="Proteomes" id="UP000018458"/>
    </source>
</evidence>
<dbReference type="HOGENOM" id="CLU_062999_7_0_6"/>
<dbReference type="SUPFAM" id="SSF52540">
    <property type="entry name" value="P-loop containing nucleoside triphosphate hydrolases"/>
    <property type="match status" value="1"/>
</dbReference>
<dbReference type="PANTHER" id="PTHR30050:SF4">
    <property type="entry name" value="ATP-BINDING PROTEIN RV3427C IN INSERTION SEQUENCE-RELATED"/>
    <property type="match status" value="1"/>
</dbReference>
<organism evidence="2 3">
    <name type="scientific">Succinatimonas hippei (strain DSM 22608 / JCM 16073 / KCTC 15190 / YIT 12066)</name>
    <dbReference type="NCBI Taxonomy" id="762983"/>
    <lineage>
        <taxon>Bacteria</taxon>
        <taxon>Pseudomonadati</taxon>
        <taxon>Pseudomonadota</taxon>
        <taxon>Gammaproteobacteria</taxon>
        <taxon>Aeromonadales</taxon>
        <taxon>Succinivibrionaceae</taxon>
        <taxon>Succinatimonas</taxon>
    </lineage>
</organism>
<keyword evidence="2" id="KW-0547">Nucleotide-binding</keyword>
<accession>E8LNB4</accession>
<dbReference type="EMBL" id="AEVO01000168">
    <property type="protein sequence ID" value="EFY05997.1"/>
    <property type="molecule type" value="Genomic_DNA"/>
</dbReference>
<dbReference type="Pfam" id="PF01695">
    <property type="entry name" value="IstB_IS21"/>
    <property type="match status" value="1"/>
</dbReference>
<keyword evidence="2" id="KW-0067">ATP-binding</keyword>
<proteinExistence type="predicted"/>
<dbReference type="InterPro" id="IPR003593">
    <property type="entry name" value="AAA+_ATPase"/>
</dbReference>
<dbReference type="GO" id="GO:0005524">
    <property type="term" value="F:ATP binding"/>
    <property type="evidence" value="ECO:0007669"/>
    <property type="project" value="UniProtKB-KW"/>
</dbReference>
<evidence type="ECO:0000259" key="1">
    <source>
        <dbReference type="SMART" id="SM00382"/>
    </source>
</evidence>
<dbReference type="GO" id="GO:0006260">
    <property type="term" value="P:DNA replication"/>
    <property type="evidence" value="ECO:0007669"/>
    <property type="project" value="TreeGrafter"/>
</dbReference>
<dbReference type="PANTHER" id="PTHR30050">
    <property type="entry name" value="CHROMOSOMAL REPLICATION INITIATOR PROTEIN DNAA"/>
    <property type="match status" value="1"/>
</dbReference>
<dbReference type="RefSeq" id="WP_009144402.1">
    <property type="nucleotide sequence ID" value="NZ_GL831079.1"/>
</dbReference>
<evidence type="ECO:0000313" key="2">
    <source>
        <dbReference type="EMBL" id="EFY05997.1"/>
    </source>
</evidence>
<dbReference type="PIRSF" id="PIRSF003073">
    <property type="entry name" value="DNAC_TnpB_IstB"/>
    <property type="match status" value="1"/>
</dbReference>
<dbReference type="Proteomes" id="UP000018458">
    <property type="component" value="Unassembled WGS sequence"/>
</dbReference>
<sequence length="262" mass="30019">MTPVNTKHYLHDDVIRKLTELKLAELSDYVDELCADPECVNLDFIGKFEVITNRLYQNRINELINNLLKNATLREPQAAIAGLYYESERMLSRELMIELGTCDFIRSQTNIIIEGPTGAGKTYIACALAKAAVGKCYRVKYIRLPDLQQELEDCYHYNRSLKNLKQKYIRPALLVIDEWMLRASSDSLSSFLLDVMEGRYTTSSTIFCTQSKQESWHAMLGGNTMAEAIIDRIVQNSLTITLGNLNMRSLRNPLMKYKNVKE</sequence>
<dbReference type="STRING" id="762983.HMPREF9444_02271"/>
<feature type="domain" description="AAA+ ATPase" evidence="1">
    <location>
        <begin position="107"/>
        <end position="241"/>
    </location>
</feature>
<dbReference type="InterPro" id="IPR027417">
    <property type="entry name" value="P-loop_NTPase"/>
</dbReference>
<dbReference type="InterPro" id="IPR002611">
    <property type="entry name" value="IstB_ATP-bd"/>
</dbReference>
<dbReference type="Gene3D" id="3.40.50.300">
    <property type="entry name" value="P-loop containing nucleotide triphosphate hydrolases"/>
    <property type="match status" value="1"/>
</dbReference>
<dbReference type="InterPro" id="IPR028350">
    <property type="entry name" value="DNAC/IstB-like"/>
</dbReference>
<dbReference type="SMART" id="SM00382">
    <property type="entry name" value="AAA"/>
    <property type="match status" value="1"/>
</dbReference>
<reference evidence="2 3" key="1">
    <citation type="submission" date="2011-01" db="EMBL/GenBank/DDBJ databases">
        <authorList>
            <person name="Weinstock G."/>
            <person name="Sodergren E."/>
            <person name="Clifton S."/>
            <person name="Fulton L."/>
            <person name="Fulton B."/>
            <person name="Courtney L."/>
            <person name="Fronick C."/>
            <person name="Harrison M."/>
            <person name="Strong C."/>
            <person name="Farmer C."/>
            <person name="Delahaunty K."/>
            <person name="Markovic C."/>
            <person name="Hall O."/>
            <person name="Minx P."/>
            <person name="Tomlinson C."/>
            <person name="Mitreva M."/>
            <person name="Hou S."/>
            <person name="Chen J."/>
            <person name="Wollam A."/>
            <person name="Pepin K.H."/>
            <person name="Johnson M."/>
            <person name="Bhonagiri V."/>
            <person name="Zhang X."/>
            <person name="Suruliraj S."/>
            <person name="Warren W."/>
            <person name="Chinwalla A."/>
            <person name="Mardis E.R."/>
            <person name="Wilson R.K."/>
        </authorList>
    </citation>
    <scope>NUCLEOTIDE SEQUENCE [LARGE SCALE GENOMIC DNA]</scope>
    <source>
        <strain evidence="3">DSM 22608 / JCM 16073 / KCTC 15190 / YIT 12066</strain>
    </source>
</reference>
<dbReference type="CDD" id="cd00009">
    <property type="entry name" value="AAA"/>
    <property type="match status" value="1"/>
</dbReference>
<comment type="caution">
    <text evidence="2">The sequence shown here is derived from an EMBL/GenBank/DDBJ whole genome shotgun (WGS) entry which is preliminary data.</text>
</comment>
<dbReference type="eggNOG" id="COG1484">
    <property type="taxonomic scope" value="Bacteria"/>
</dbReference>
<name>E8LNB4_SUCHY</name>
<gene>
    <name evidence="2" type="ORF">HMPREF9444_02271</name>
</gene>
<keyword evidence="3" id="KW-1185">Reference proteome</keyword>